<dbReference type="CDD" id="cd00158">
    <property type="entry name" value="RHOD"/>
    <property type="match status" value="1"/>
</dbReference>
<feature type="domain" description="Rhodanese" evidence="2">
    <location>
        <begin position="42"/>
        <end position="123"/>
    </location>
</feature>
<dbReference type="RefSeq" id="WP_258877466.1">
    <property type="nucleotide sequence ID" value="NZ_CP048914.1"/>
</dbReference>
<proteinExistence type="predicted"/>
<reference evidence="3 4" key="1">
    <citation type="submission" date="2020-02" db="EMBL/GenBank/DDBJ databases">
        <authorList>
            <person name="Zheng R.K."/>
            <person name="Sun C.M."/>
        </authorList>
    </citation>
    <scope>NUCLEOTIDE SEQUENCE [LARGE SCALE GENOMIC DNA]</scope>
    <source>
        <strain evidence="4">zrk13</strain>
    </source>
</reference>
<evidence type="ECO:0000313" key="3">
    <source>
        <dbReference type="EMBL" id="QMS85663.1"/>
    </source>
</evidence>
<keyword evidence="1" id="KW-0472">Membrane</keyword>
<evidence type="ECO:0000256" key="1">
    <source>
        <dbReference type="SAM" id="Phobius"/>
    </source>
</evidence>
<accession>A0A7L7KSE9</accession>
<keyword evidence="4" id="KW-1185">Reference proteome</keyword>
<dbReference type="AlphaFoldDB" id="A0A7L7KSE9"/>
<dbReference type="InterPro" id="IPR001763">
    <property type="entry name" value="Rhodanese-like_dom"/>
</dbReference>
<organism evidence="3 4">
    <name type="scientific">Candidatus Xianfuyuplasma coldseepsis</name>
    <dbReference type="NCBI Taxonomy" id="2782163"/>
    <lineage>
        <taxon>Bacteria</taxon>
        <taxon>Bacillati</taxon>
        <taxon>Mycoplasmatota</taxon>
        <taxon>Mollicutes</taxon>
        <taxon>Candidatus Izemoplasmatales</taxon>
        <taxon>Candidatus Izemoplasmataceae</taxon>
        <taxon>Candidatus Xianfuyuplasma</taxon>
    </lineage>
</organism>
<dbReference type="EMBL" id="CP048914">
    <property type="protein sequence ID" value="QMS85663.1"/>
    <property type="molecule type" value="Genomic_DNA"/>
</dbReference>
<gene>
    <name evidence="3" type="ORF">G4Z02_07870</name>
</gene>
<dbReference type="SMART" id="SM00450">
    <property type="entry name" value="RHOD"/>
    <property type="match status" value="1"/>
</dbReference>
<name>A0A7L7KSE9_9MOLU</name>
<keyword evidence="1" id="KW-0812">Transmembrane</keyword>
<dbReference type="Proteomes" id="UP000514720">
    <property type="component" value="Chromosome"/>
</dbReference>
<evidence type="ECO:0000259" key="2">
    <source>
        <dbReference type="PROSITE" id="PS50206"/>
    </source>
</evidence>
<dbReference type="PANTHER" id="PTHR43031">
    <property type="entry name" value="FAD-DEPENDENT OXIDOREDUCTASE"/>
    <property type="match status" value="1"/>
</dbReference>
<dbReference type="SUPFAM" id="SSF52821">
    <property type="entry name" value="Rhodanese/Cell cycle control phosphatase"/>
    <property type="match status" value="1"/>
</dbReference>
<sequence length="123" mass="14483">MDWIQIIIAIAAGLLLGWFLTRNRNIDYTKIHTINETDFKNNMRKGQLIDIRKKEAYEADRIKGARHFTVKELTHKYTKVRKDLSIYLYCDNGRKSKRIARKLAKNNFSDIYILEGGFDNLTT</sequence>
<dbReference type="InterPro" id="IPR036873">
    <property type="entry name" value="Rhodanese-like_dom_sf"/>
</dbReference>
<evidence type="ECO:0000313" key="4">
    <source>
        <dbReference type="Proteomes" id="UP000514720"/>
    </source>
</evidence>
<dbReference type="InterPro" id="IPR050229">
    <property type="entry name" value="GlpE_sulfurtransferase"/>
</dbReference>
<dbReference type="PROSITE" id="PS50206">
    <property type="entry name" value="RHODANESE_3"/>
    <property type="match status" value="1"/>
</dbReference>
<keyword evidence="1" id="KW-1133">Transmembrane helix</keyword>
<dbReference type="PANTHER" id="PTHR43031:SF18">
    <property type="entry name" value="RHODANESE-RELATED SULFURTRANSFERASES"/>
    <property type="match status" value="1"/>
</dbReference>
<protein>
    <submittedName>
        <fullName evidence="3">Rhodanese-like domain-containing protein</fullName>
    </submittedName>
</protein>
<feature type="transmembrane region" description="Helical" evidence="1">
    <location>
        <begin position="6"/>
        <end position="21"/>
    </location>
</feature>
<dbReference type="KEGG" id="xcl:G4Z02_07870"/>
<dbReference type="Pfam" id="PF00581">
    <property type="entry name" value="Rhodanese"/>
    <property type="match status" value="1"/>
</dbReference>
<dbReference type="Gene3D" id="3.40.250.10">
    <property type="entry name" value="Rhodanese-like domain"/>
    <property type="match status" value="1"/>
</dbReference>